<evidence type="ECO:0008006" key="4">
    <source>
        <dbReference type="Google" id="ProtNLM"/>
    </source>
</evidence>
<reference evidence="3" key="1">
    <citation type="journal article" date="2019" name="Int. J. Syst. Evol. Microbiol.">
        <title>The Global Catalogue of Microorganisms (GCM) 10K type strain sequencing project: providing services to taxonomists for standard genome sequencing and annotation.</title>
        <authorList>
            <consortium name="The Broad Institute Genomics Platform"/>
            <consortium name="The Broad Institute Genome Sequencing Center for Infectious Disease"/>
            <person name="Wu L."/>
            <person name="Ma J."/>
        </authorList>
    </citation>
    <scope>NUCLEOTIDE SEQUENCE [LARGE SCALE GENOMIC DNA]</scope>
    <source>
        <strain evidence="3">CCUG 55995</strain>
    </source>
</reference>
<sequence>MPSPAKPKKKPSPKSNDRSRGAKPQGRPPAYNWTAIRREYIRGDDGVTLDALSAESRGSGYPSLSQVKRRSSAEDWPDLRAQFRAQTAAKVQQLDLETTEEVRIRQAKIGKAMQTAAVRGLAHVKPEELGAFGVARLAMAGAQLERQARGMKEYTVRIEDLRSPADLKRLNKDQLQELLERRRKARGAHQA</sequence>
<dbReference type="EMBL" id="JBHSEI010000001">
    <property type="protein sequence ID" value="MFC4636980.1"/>
    <property type="molecule type" value="Genomic_DNA"/>
</dbReference>
<proteinExistence type="predicted"/>
<protein>
    <recommendedName>
        <fullName evidence="4">Terminase small subunit</fullName>
    </recommendedName>
</protein>
<evidence type="ECO:0000313" key="3">
    <source>
        <dbReference type="Proteomes" id="UP001595952"/>
    </source>
</evidence>
<feature type="region of interest" description="Disordered" evidence="1">
    <location>
        <begin position="1"/>
        <end position="34"/>
    </location>
</feature>
<organism evidence="2 3">
    <name type="scientific">Deinococcus hohokamensis</name>
    <dbReference type="NCBI Taxonomy" id="309883"/>
    <lineage>
        <taxon>Bacteria</taxon>
        <taxon>Thermotogati</taxon>
        <taxon>Deinococcota</taxon>
        <taxon>Deinococci</taxon>
        <taxon>Deinococcales</taxon>
        <taxon>Deinococcaceae</taxon>
        <taxon>Deinococcus</taxon>
    </lineage>
</organism>
<gene>
    <name evidence="2" type="ORF">ACFO0D_01380</name>
</gene>
<accession>A0ABV9I6R2</accession>
<feature type="compositionally biased region" description="Basic residues" evidence="1">
    <location>
        <begin position="1"/>
        <end position="12"/>
    </location>
</feature>
<dbReference type="Proteomes" id="UP001595952">
    <property type="component" value="Unassembled WGS sequence"/>
</dbReference>
<dbReference type="RefSeq" id="WP_380060017.1">
    <property type="nucleotide sequence ID" value="NZ_JBHSEI010000001.1"/>
</dbReference>
<evidence type="ECO:0000256" key="1">
    <source>
        <dbReference type="SAM" id="MobiDB-lite"/>
    </source>
</evidence>
<comment type="caution">
    <text evidence="2">The sequence shown here is derived from an EMBL/GenBank/DDBJ whole genome shotgun (WGS) entry which is preliminary data.</text>
</comment>
<keyword evidence="3" id="KW-1185">Reference proteome</keyword>
<evidence type="ECO:0000313" key="2">
    <source>
        <dbReference type="EMBL" id="MFC4636980.1"/>
    </source>
</evidence>
<feature type="region of interest" description="Disordered" evidence="1">
    <location>
        <begin position="53"/>
        <end position="72"/>
    </location>
</feature>
<name>A0ABV9I6R2_9DEIO</name>